<comment type="caution">
    <text evidence="3">The sequence shown here is derived from an EMBL/GenBank/DDBJ whole genome shotgun (WGS) entry which is preliminary data.</text>
</comment>
<feature type="compositionally biased region" description="Low complexity" evidence="1">
    <location>
        <begin position="149"/>
        <end position="166"/>
    </location>
</feature>
<evidence type="ECO:0000313" key="4">
    <source>
        <dbReference type="Proteomes" id="UP001383192"/>
    </source>
</evidence>
<dbReference type="AlphaFoldDB" id="A0AAW0CDM1"/>
<evidence type="ECO:0000256" key="1">
    <source>
        <dbReference type="SAM" id="MobiDB-lite"/>
    </source>
</evidence>
<keyword evidence="2" id="KW-0732">Signal</keyword>
<keyword evidence="4" id="KW-1185">Reference proteome</keyword>
<accession>A0AAW0CDM1</accession>
<reference evidence="3 4" key="1">
    <citation type="submission" date="2024-01" db="EMBL/GenBank/DDBJ databases">
        <title>A draft genome for a cacao thread blight-causing isolate of Paramarasmius palmivorus.</title>
        <authorList>
            <person name="Baruah I.K."/>
            <person name="Bukari Y."/>
            <person name="Amoako-Attah I."/>
            <person name="Meinhardt L.W."/>
            <person name="Bailey B.A."/>
            <person name="Cohen S.P."/>
        </authorList>
    </citation>
    <scope>NUCLEOTIDE SEQUENCE [LARGE SCALE GENOMIC DNA]</scope>
    <source>
        <strain evidence="3 4">GH-12</strain>
    </source>
</reference>
<feature type="signal peptide" evidence="2">
    <location>
        <begin position="1"/>
        <end position="19"/>
    </location>
</feature>
<gene>
    <name evidence="3" type="ORF">VNI00_011398</name>
</gene>
<proteinExistence type="predicted"/>
<feature type="region of interest" description="Disordered" evidence="1">
    <location>
        <begin position="139"/>
        <end position="166"/>
    </location>
</feature>
<organism evidence="3 4">
    <name type="scientific">Paramarasmius palmivorus</name>
    <dbReference type="NCBI Taxonomy" id="297713"/>
    <lineage>
        <taxon>Eukaryota</taxon>
        <taxon>Fungi</taxon>
        <taxon>Dikarya</taxon>
        <taxon>Basidiomycota</taxon>
        <taxon>Agaricomycotina</taxon>
        <taxon>Agaricomycetes</taxon>
        <taxon>Agaricomycetidae</taxon>
        <taxon>Agaricales</taxon>
        <taxon>Marasmiineae</taxon>
        <taxon>Marasmiaceae</taxon>
        <taxon>Paramarasmius</taxon>
    </lineage>
</organism>
<name>A0AAW0CDM1_9AGAR</name>
<sequence>MNMKALFAIIPFAIVSVGASPISSDTSAYGEEVSSSIGYGTAVPSSSYAIPPHATATASTIPSCAPHGIPDSAPHGGDHATGGHLSSGYFPSSASHGASASEWGATFPSGVHTDIGSLPPCPPPTAVPSCGPGHVSGSEIPSFSIPVPSESWSATAASSTESSYDF</sequence>
<dbReference type="EMBL" id="JAYKXP010000049">
    <property type="protein sequence ID" value="KAK7036733.1"/>
    <property type="molecule type" value="Genomic_DNA"/>
</dbReference>
<feature type="chain" id="PRO_5043799342" evidence="2">
    <location>
        <begin position="20"/>
        <end position="166"/>
    </location>
</feature>
<dbReference type="Proteomes" id="UP001383192">
    <property type="component" value="Unassembled WGS sequence"/>
</dbReference>
<evidence type="ECO:0000313" key="3">
    <source>
        <dbReference type="EMBL" id="KAK7036733.1"/>
    </source>
</evidence>
<protein>
    <submittedName>
        <fullName evidence="3">Uncharacterized protein</fullName>
    </submittedName>
</protein>
<evidence type="ECO:0000256" key="2">
    <source>
        <dbReference type="SAM" id="SignalP"/>
    </source>
</evidence>
<feature type="region of interest" description="Disordered" evidence="1">
    <location>
        <begin position="61"/>
        <end position="85"/>
    </location>
</feature>